<evidence type="ECO:0000313" key="8">
    <source>
        <dbReference type="EMBL" id="ERM98250.1"/>
    </source>
</evidence>
<evidence type="ECO:0000256" key="4">
    <source>
        <dbReference type="ARBA" id="ARBA00023163"/>
    </source>
</evidence>
<keyword evidence="6" id="KW-0175">Coiled coil</keyword>
<dbReference type="FunFam" id="3.40.1810.10:FF:000024">
    <property type="entry name" value="Agamous-like MADS-box protein AGL80"/>
    <property type="match status" value="1"/>
</dbReference>
<keyword evidence="3" id="KW-0238">DNA-binding</keyword>
<accession>W1NT98</accession>
<dbReference type="EMBL" id="KI395483">
    <property type="protein sequence ID" value="ERM98250.1"/>
    <property type="molecule type" value="Genomic_DNA"/>
</dbReference>
<organism evidence="8 9">
    <name type="scientific">Amborella trichopoda</name>
    <dbReference type="NCBI Taxonomy" id="13333"/>
    <lineage>
        <taxon>Eukaryota</taxon>
        <taxon>Viridiplantae</taxon>
        <taxon>Streptophyta</taxon>
        <taxon>Embryophyta</taxon>
        <taxon>Tracheophyta</taxon>
        <taxon>Spermatophyta</taxon>
        <taxon>Magnoliopsida</taxon>
        <taxon>Amborellales</taxon>
        <taxon>Amborellaceae</taxon>
        <taxon>Amborella</taxon>
    </lineage>
</organism>
<dbReference type="HOGENOM" id="CLU_053053_7_2_1"/>
<dbReference type="InterPro" id="IPR036879">
    <property type="entry name" value="TF_MADSbox_sf"/>
</dbReference>
<dbReference type="GO" id="GO:0000981">
    <property type="term" value="F:DNA-binding transcription factor activity, RNA polymerase II-specific"/>
    <property type="evidence" value="ECO:0000318"/>
    <property type="project" value="GO_Central"/>
</dbReference>
<dbReference type="eggNOG" id="KOG0014">
    <property type="taxonomic scope" value="Eukaryota"/>
</dbReference>
<evidence type="ECO:0000256" key="3">
    <source>
        <dbReference type="ARBA" id="ARBA00023125"/>
    </source>
</evidence>
<evidence type="ECO:0000256" key="2">
    <source>
        <dbReference type="ARBA" id="ARBA00023015"/>
    </source>
</evidence>
<dbReference type="GO" id="GO:0006357">
    <property type="term" value="P:regulation of transcription by RNA polymerase II"/>
    <property type="evidence" value="ECO:0000318"/>
    <property type="project" value="GO_Central"/>
</dbReference>
<dbReference type="GO" id="GO:0046983">
    <property type="term" value="F:protein dimerization activity"/>
    <property type="evidence" value="ECO:0007669"/>
    <property type="project" value="InterPro"/>
</dbReference>
<protein>
    <recommendedName>
        <fullName evidence="7">MADS-box domain-containing protein</fullName>
    </recommendedName>
</protein>
<dbReference type="PROSITE" id="PS50066">
    <property type="entry name" value="MADS_BOX_2"/>
    <property type="match status" value="1"/>
</dbReference>
<feature type="domain" description="MADS-box" evidence="7">
    <location>
        <begin position="1"/>
        <end position="61"/>
    </location>
</feature>
<keyword evidence="4" id="KW-0804">Transcription</keyword>
<dbReference type="Proteomes" id="UP000017836">
    <property type="component" value="Unassembled WGS sequence"/>
</dbReference>
<dbReference type="Gramene" id="ERM98250">
    <property type="protein sequence ID" value="ERM98250"/>
    <property type="gene ID" value="AMTR_s00095p00172370"/>
</dbReference>
<keyword evidence="5" id="KW-0539">Nucleus</keyword>
<keyword evidence="2" id="KW-0805">Transcription regulation</keyword>
<dbReference type="GO" id="GO:0005634">
    <property type="term" value="C:nucleus"/>
    <property type="evidence" value="ECO:0007669"/>
    <property type="project" value="UniProtKB-SubCell"/>
</dbReference>
<name>W1NT98_AMBTC</name>
<dbReference type="GO" id="GO:0000978">
    <property type="term" value="F:RNA polymerase II cis-regulatory region sequence-specific DNA binding"/>
    <property type="evidence" value="ECO:0000318"/>
    <property type="project" value="GO_Central"/>
</dbReference>
<evidence type="ECO:0000256" key="5">
    <source>
        <dbReference type="ARBA" id="ARBA00023242"/>
    </source>
</evidence>
<keyword evidence="9" id="KW-1185">Reference proteome</keyword>
<dbReference type="SUPFAM" id="SSF55455">
    <property type="entry name" value="SRF-like"/>
    <property type="match status" value="1"/>
</dbReference>
<evidence type="ECO:0000256" key="1">
    <source>
        <dbReference type="ARBA" id="ARBA00004123"/>
    </source>
</evidence>
<dbReference type="Pfam" id="PF00319">
    <property type="entry name" value="SRF-TF"/>
    <property type="match status" value="1"/>
</dbReference>
<dbReference type="OMA" id="DKYKKMT"/>
<dbReference type="AlphaFoldDB" id="W1NT98"/>
<dbReference type="InterPro" id="IPR002100">
    <property type="entry name" value="TF_MADSbox"/>
</dbReference>
<dbReference type="PRINTS" id="PR00404">
    <property type="entry name" value="MADSDOMAIN"/>
</dbReference>
<evidence type="ECO:0000313" key="9">
    <source>
        <dbReference type="Proteomes" id="UP000017836"/>
    </source>
</evidence>
<dbReference type="InterPro" id="IPR050142">
    <property type="entry name" value="MADS-box/MEF2_TF"/>
</dbReference>
<reference evidence="9" key="1">
    <citation type="journal article" date="2013" name="Science">
        <title>The Amborella genome and the evolution of flowering plants.</title>
        <authorList>
            <consortium name="Amborella Genome Project"/>
        </authorList>
    </citation>
    <scope>NUCLEOTIDE SEQUENCE [LARGE SCALE GENOMIC DNA]</scope>
</reference>
<feature type="coiled-coil region" evidence="6">
    <location>
        <begin position="87"/>
        <end position="114"/>
    </location>
</feature>
<evidence type="ECO:0000256" key="6">
    <source>
        <dbReference type="SAM" id="Coils"/>
    </source>
</evidence>
<comment type="subcellular location">
    <subcellularLocation>
        <location evidence="1">Nucleus</location>
    </subcellularLocation>
</comment>
<dbReference type="KEGG" id="atr:18426251"/>
<evidence type="ECO:0000259" key="7">
    <source>
        <dbReference type="PROSITE" id="PS50066"/>
    </source>
</evidence>
<gene>
    <name evidence="8" type="ORF">AMTR_s00095p00172370</name>
</gene>
<dbReference type="Gene3D" id="3.40.1810.10">
    <property type="entry name" value="Transcription factor, MADS-box"/>
    <property type="match status" value="1"/>
</dbReference>
<dbReference type="SMART" id="SM00432">
    <property type="entry name" value="MADS"/>
    <property type="match status" value="1"/>
</dbReference>
<dbReference type="OrthoDB" id="779403at2759"/>
<proteinExistence type="predicted"/>
<sequence length="228" mass="25602">MARKKVTLAWIANDSARKSSFKKRKRGLLKKIAELSTLCGVPAFAVVYGPGDHTPDVWSSDSKAQTVLHRFKSLPETDRNKKTMDHDGFLRQRIQKLRDQIQRQRRENREAAAASLLNEGLAGKGIQSTAVDELNELSRLIERRSAAVRERIAVLRSEEAMAKERISAVGQVMPEMDDHKWFLDEMLGIGGGQLGDILGGQSAYFQDNSWANMESAALYGDYYAMMRS</sequence>
<dbReference type="PANTHER" id="PTHR48019">
    <property type="entry name" value="SERUM RESPONSE FACTOR HOMOLOG"/>
    <property type="match status" value="1"/>
</dbReference>